<dbReference type="Proteomes" id="UP000316598">
    <property type="component" value="Unassembled WGS sequence"/>
</dbReference>
<accession>A0A5C5WV91</accession>
<proteinExistence type="predicted"/>
<dbReference type="AlphaFoldDB" id="A0A5C5WV91"/>
<keyword evidence="4" id="KW-1185">Reference proteome</keyword>
<evidence type="ECO:0000256" key="2">
    <source>
        <dbReference type="SAM" id="SignalP"/>
    </source>
</evidence>
<evidence type="ECO:0000313" key="3">
    <source>
        <dbReference type="EMBL" id="TWT54538.1"/>
    </source>
</evidence>
<dbReference type="RefSeq" id="WP_146514569.1">
    <property type="nucleotide sequence ID" value="NZ_SJPI01000001.1"/>
</dbReference>
<feature type="chain" id="PRO_5023082178" evidence="2">
    <location>
        <begin position="28"/>
        <end position="174"/>
    </location>
</feature>
<organism evidence="3 4">
    <name type="scientific">Rubripirellula amarantea</name>
    <dbReference type="NCBI Taxonomy" id="2527999"/>
    <lineage>
        <taxon>Bacteria</taxon>
        <taxon>Pseudomonadati</taxon>
        <taxon>Planctomycetota</taxon>
        <taxon>Planctomycetia</taxon>
        <taxon>Pirellulales</taxon>
        <taxon>Pirellulaceae</taxon>
        <taxon>Rubripirellula</taxon>
    </lineage>
</organism>
<reference evidence="3 4" key="1">
    <citation type="submission" date="2019-02" db="EMBL/GenBank/DDBJ databases">
        <title>Deep-cultivation of Planctomycetes and their phenomic and genomic characterization uncovers novel biology.</title>
        <authorList>
            <person name="Wiegand S."/>
            <person name="Jogler M."/>
            <person name="Boedeker C."/>
            <person name="Pinto D."/>
            <person name="Vollmers J."/>
            <person name="Rivas-Marin E."/>
            <person name="Kohn T."/>
            <person name="Peeters S.H."/>
            <person name="Heuer A."/>
            <person name="Rast P."/>
            <person name="Oberbeckmann S."/>
            <person name="Bunk B."/>
            <person name="Jeske O."/>
            <person name="Meyerdierks A."/>
            <person name="Storesund J.E."/>
            <person name="Kallscheuer N."/>
            <person name="Luecker S."/>
            <person name="Lage O.M."/>
            <person name="Pohl T."/>
            <person name="Merkel B.J."/>
            <person name="Hornburger P."/>
            <person name="Mueller R.-W."/>
            <person name="Bruemmer F."/>
            <person name="Labrenz M."/>
            <person name="Spormann A.M."/>
            <person name="Op Den Camp H."/>
            <person name="Overmann J."/>
            <person name="Amann R."/>
            <person name="Jetten M.S.M."/>
            <person name="Mascher T."/>
            <person name="Medema M.H."/>
            <person name="Devos D.P."/>
            <person name="Kaster A.-K."/>
            <person name="Ovreas L."/>
            <person name="Rohde M."/>
            <person name="Galperin M.Y."/>
            <person name="Jogler C."/>
        </authorList>
    </citation>
    <scope>NUCLEOTIDE SEQUENCE [LARGE SCALE GENOMIC DNA]</scope>
    <source>
        <strain evidence="3 4">Pla22</strain>
    </source>
</reference>
<keyword evidence="2" id="KW-0732">Signal</keyword>
<feature type="signal peptide" evidence="2">
    <location>
        <begin position="1"/>
        <end position="27"/>
    </location>
</feature>
<dbReference type="OrthoDB" id="279717at2"/>
<evidence type="ECO:0000256" key="1">
    <source>
        <dbReference type="SAM" id="MobiDB-lite"/>
    </source>
</evidence>
<comment type="caution">
    <text evidence="3">The sequence shown here is derived from an EMBL/GenBank/DDBJ whole genome shotgun (WGS) entry which is preliminary data.</text>
</comment>
<protein>
    <submittedName>
        <fullName evidence="3">Uncharacterized protein</fullName>
    </submittedName>
</protein>
<evidence type="ECO:0000313" key="4">
    <source>
        <dbReference type="Proteomes" id="UP000316598"/>
    </source>
</evidence>
<dbReference type="EMBL" id="SJPI01000001">
    <property type="protein sequence ID" value="TWT54538.1"/>
    <property type="molecule type" value="Genomic_DNA"/>
</dbReference>
<feature type="region of interest" description="Disordered" evidence="1">
    <location>
        <begin position="126"/>
        <end position="174"/>
    </location>
</feature>
<gene>
    <name evidence="3" type="ORF">Pla22_21860</name>
</gene>
<sequence length="174" mass="17451" precursor="true">MTRSIKIQTVVAALVAAFLFTASDASAQSAGSWVDIANGSAGAGGSANGMFQIVKSRSSSKNGGQFGHGFALGAGPNGIAISNSIGAGTGPLGAAHNMNLNIGHNGTHFSHGGVVSQGGNRRVISQGSTGVRNGQVFGGSSSTGFGNRTKAYSRSNTRQFGGGNGFFQSNGWRR</sequence>
<name>A0A5C5WV91_9BACT</name>
<feature type="compositionally biased region" description="Polar residues" evidence="1">
    <location>
        <begin position="126"/>
        <end position="158"/>
    </location>
</feature>